<feature type="binding site" evidence="8">
    <location>
        <position position="139"/>
    </location>
    <ligand>
        <name>Zn(2+)</name>
        <dbReference type="ChEBI" id="CHEBI:29105"/>
        <label>1</label>
        <note>catalytic</note>
    </ligand>
</feature>
<comment type="similarity">
    <text evidence="8">Belongs to the RNase Z family.</text>
</comment>
<comment type="catalytic activity">
    <reaction evidence="8">
        <text>Endonucleolytic cleavage of RNA, removing extra 3' nucleotides from tRNA precursor, generating 3' termini of tRNAs. A 3'-hydroxy group is left at the tRNA terminus and a 5'-phosphoryl group is left at the trailer molecule.</text>
        <dbReference type="EC" id="3.1.26.11"/>
    </reaction>
</comment>
<comment type="caution">
    <text evidence="9">The sequence shown here is derived from an EMBL/GenBank/DDBJ whole genome shotgun (WGS) entry which is preliminary data.</text>
</comment>
<dbReference type="CDD" id="cd07717">
    <property type="entry name" value="RNaseZ_ZiPD-like_MBL-fold"/>
    <property type="match status" value="1"/>
</dbReference>
<dbReference type="RefSeq" id="WP_318797967.1">
    <property type="nucleotide sequence ID" value="NZ_JARUJP010000009.1"/>
</dbReference>
<evidence type="ECO:0000256" key="7">
    <source>
        <dbReference type="ARBA" id="ARBA00022833"/>
    </source>
</evidence>
<protein>
    <recommendedName>
        <fullName evidence="8">Ribonuclease Z</fullName>
        <shortName evidence="8">RNase Z</shortName>
        <ecNumber evidence="8">3.1.26.11</ecNumber>
    </recommendedName>
    <alternativeName>
        <fullName evidence="8">tRNA 3 endonuclease</fullName>
    </alternativeName>
    <alternativeName>
        <fullName evidence="8">tRNase Z</fullName>
    </alternativeName>
</protein>
<sequence>MLDICLLGCGGSMPVPYRYLTSMIVSYKGRKLLIDCGEGTQVSLKMLGWGMKTIDTILFTHFHADHVAGLPGLLLTIANSDRTEPLNIVGPEGLWEVVNGLRVIAPVLPYKINILEFKGQGRTTQKIGDFNINIMSVEHTVPCFAYSLEVPRGRKFDKNSAIKNDIPMIYWNRLQKGEEIYHEGRLLTPQMVRGEERKGLKVSYSTDTRPVEGLKKFINESDIFICEGMYGNDDDISKALDNRHMLFSEAAALAKEGNVKELWLTHFSPSMPNPQEYIKNAQSIFYNTIIGEDRFTKTLNFEN</sequence>
<feature type="binding site" evidence="8">
    <location>
        <position position="66"/>
    </location>
    <ligand>
        <name>Zn(2+)</name>
        <dbReference type="ChEBI" id="CHEBI:29105"/>
        <label>2</label>
        <note>catalytic</note>
    </ligand>
</feature>
<dbReference type="EMBL" id="JARUJP010000009">
    <property type="protein sequence ID" value="MDW8801361.1"/>
    <property type="molecule type" value="Genomic_DNA"/>
</dbReference>
<organism evidence="9 10">
    <name type="scientific">Clostridium tanneri</name>
    <dbReference type="NCBI Taxonomy" id="3037988"/>
    <lineage>
        <taxon>Bacteria</taxon>
        <taxon>Bacillati</taxon>
        <taxon>Bacillota</taxon>
        <taxon>Clostridia</taxon>
        <taxon>Eubacteriales</taxon>
        <taxon>Clostridiaceae</taxon>
        <taxon>Clostridium</taxon>
    </lineage>
</organism>
<evidence type="ECO:0000256" key="5">
    <source>
        <dbReference type="ARBA" id="ARBA00022759"/>
    </source>
</evidence>
<dbReference type="Gene3D" id="3.60.15.10">
    <property type="entry name" value="Ribonuclease Z/Hydroxyacylglutathione hydrolase-like"/>
    <property type="match status" value="1"/>
</dbReference>
<feature type="binding site" evidence="8">
    <location>
        <position position="207"/>
    </location>
    <ligand>
        <name>Zn(2+)</name>
        <dbReference type="ChEBI" id="CHEBI:29105"/>
        <label>1</label>
        <note>catalytic</note>
    </ligand>
</feature>
<reference evidence="9 10" key="1">
    <citation type="submission" date="2023-04" db="EMBL/GenBank/DDBJ databases">
        <title>Clostridium tannerae sp. nov., isolated from the fecal material of an alpaca.</title>
        <authorList>
            <person name="Miller S."/>
            <person name="Hendry M."/>
            <person name="King J."/>
            <person name="Sankaranarayanan K."/>
            <person name="Lawson P.A."/>
        </authorList>
    </citation>
    <scope>NUCLEOTIDE SEQUENCE [LARGE SCALE GENOMIC DNA]</scope>
    <source>
        <strain evidence="9 10">A1-XYC3</strain>
    </source>
</reference>
<proteinExistence type="inferred from homology"/>
<evidence type="ECO:0000313" key="9">
    <source>
        <dbReference type="EMBL" id="MDW8801361.1"/>
    </source>
</evidence>
<evidence type="ECO:0000313" key="10">
    <source>
        <dbReference type="Proteomes" id="UP001281656"/>
    </source>
</evidence>
<comment type="function">
    <text evidence="8">Zinc phosphodiesterase, which displays some tRNA 3'-processing endonuclease activity. Probably involved in tRNA maturation, by removing a 3'-trailer from precursor tRNA.</text>
</comment>
<evidence type="ECO:0000256" key="2">
    <source>
        <dbReference type="ARBA" id="ARBA00022694"/>
    </source>
</evidence>
<dbReference type="HAMAP" id="MF_01818">
    <property type="entry name" value="RNase_Z_BN"/>
    <property type="match status" value="1"/>
</dbReference>
<dbReference type="Pfam" id="PF23023">
    <property type="entry name" value="Anti-Pycsar_Apyc1"/>
    <property type="match status" value="1"/>
</dbReference>
<keyword evidence="2 8" id="KW-0819">tRNA processing</keyword>
<feature type="binding site" evidence="8">
    <location>
        <position position="63"/>
    </location>
    <ligand>
        <name>Zn(2+)</name>
        <dbReference type="ChEBI" id="CHEBI:29105"/>
        <label>1</label>
        <note>catalytic</note>
    </ligand>
</feature>
<comment type="subunit">
    <text evidence="1 8">Homodimer.</text>
</comment>
<keyword evidence="10" id="KW-1185">Reference proteome</keyword>
<dbReference type="GO" id="GO:0042781">
    <property type="term" value="F:3'-tRNA processing endoribonuclease activity"/>
    <property type="evidence" value="ECO:0007669"/>
    <property type="project" value="UniProtKB-EC"/>
</dbReference>
<feature type="binding site" evidence="8">
    <location>
        <position position="207"/>
    </location>
    <ligand>
        <name>Zn(2+)</name>
        <dbReference type="ChEBI" id="CHEBI:29105"/>
        <label>2</label>
        <note>catalytic</note>
    </ligand>
</feature>
<dbReference type="EC" id="3.1.26.11" evidence="8"/>
<name>A0ABU4JTC7_9CLOT</name>
<feature type="binding site" evidence="8">
    <location>
        <position position="266"/>
    </location>
    <ligand>
        <name>Zn(2+)</name>
        <dbReference type="ChEBI" id="CHEBI:29105"/>
        <label>2</label>
        <note>catalytic</note>
    </ligand>
</feature>
<feature type="binding site" evidence="8">
    <location>
        <position position="65"/>
    </location>
    <ligand>
        <name>Zn(2+)</name>
        <dbReference type="ChEBI" id="CHEBI:29105"/>
        <label>2</label>
        <note>catalytic</note>
    </ligand>
</feature>
<keyword evidence="4 8" id="KW-0479">Metal-binding</keyword>
<dbReference type="InterPro" id="IPR036866">
    <property type="entry name" value="RibonucZ/Hydroxyglut_hydro"/>
</dbReference>
<evidence type="ECO:0000256" key="3">
    <source>
        <dbReference type="ARBA" id="ARBA00022722"/>
    </source>
</evidence>
<dbReference type="PANTHER" id="PTHR46018">
    <property type="entry name" value="ZINC PHOSPHODIESTERASE ELAC PROTEIN 1"/>
    <property type="match status" value="1"/>
</dbReference>
<dbReference type="Proteomes" id="UP001281656">
    <property type="component" value="Unassembled WGS sequence"/>
</dbReference>
<evidence type="ECO:0000256" key="4">
    <source>
        <dbReference type="ARBA" id="ARBA00022723"/>
    </source>
</evidence>
<dbReference type="InterPro" id="IPR013471">
    <property type="entry name" value="RNase_Z/BN"/>
</dbReference>
<keyword evidence="5 8" id="KW-0255">Endonuclease</keyword>
<dbReference type="SUPFAM" id="SSF56281">
    <property type="entry name" value="Metallo-hydrolase/oxidoreductase"/>
    <property type="match status" value="1"/>
</dbReference>
<keyword evidence="3 8" id="KW-0540">Nuclease</keyword>
<accession>A0ABU4JTC7</accession>
<gene>
    <name evidence="8" type="primary">rnz</name>
    <name evidence="9" type="ORF">P8V03_09360</name>
</gene>
<evidence type="ECO:0000256" key="6">
    <source>
        <dbReference type="ARBA" id="ARBA00022801"/>
    </source>
</evidence>
<dbReference type="NCBIfam" id="TIGR02651">
    <property type="entry name" value="RNase_Z"/>
    <property type="match status" value="1"/>
</dbReference>
<evidence type="ECO:0000256" key="8">
    <source>
        <dbReference type="HAMAP-Rule" id="MF_01818"/>
    </source>
</evidence>
<feature type="active site" description="Proton acceptor" evidence="8">
    <location>
        <position position="65"/>
    </location>
</feature>
<dbReference type="PANTHER" id="PTHR46018:SF2">
    <property type="entry name" value="ZINC PHOSPHODIESTERASE ELAC PROTEIN 1"/>
    <property type="match status" value="1"/>
</dbReference>
<dbReference type="NCBIfam" id="NF000801">
    <property type="entry name" value="PRK00055.1-3"/>
    <property type="match status" value="1"/>
</dbReference>
<keyword evidence="6 8" id="KW-0378">Hydrolase</keyword>
<evidence type="ECO:0000256" key="1">
    <source>
        <dbReference type="ARBA" id="ARBA00011738"/>
    </source>
</evidence>
<keyword evidence="7 8" id="KW-0862">Zinc</keyword>
<comment type="cofactor">
    <cofactor evidence="8">
        <name>Zn(2+)</name>
        <dbReference type="ChEBI" id="CHEBI:29105"/>
    </cofactor>
    <text evidence="8">Binds 2 Zn(2+) ions.</text>
</comment>
<feature type="binding site" evidence="8">
    <location>
        <position position="61"/>
    </location>
    <ligand>
        <name>Zn(2+)</name>
        <dbReference type="ChEBI" id="CHEBI:29105"/>
        <label>1</label>
        <note>catalytic</note>
    </ligand>
</feature>